<evidence type="ECO:0000313" key="2">
    <source>
        <dbReference type="Proteomes" id="UP001183817"/>
    </source>
</evidence>
<keyword evidence="2" id="KW-1185">Reference proteome</keyword>
<evidence type="ECO:0000313" key="1">
    <source>
        <dbReference type="EMBL" id="MDR7359686.1"/>
    </source>
</evidence>
<organism evidence="1 2">
    <name type="scientific">Paeniglutamicibacter sulfureus</name>
    <dbReference type="NCBI Taxonomy" id="43666"/>
    <lineage>
        <taxon>Bacteria</taxon>
        <taxon>Bacillati</taxon>
        <taxon>Actinomycetota</taxon>
        <taxon>Actinomycetes</taxon>
        <taxon>Micrococcales</taxon>
        <taxon>Micrococcaceae</taxon>
        <taxon>Paeniglutamicibacter</taxon>
    </lineage>
</organism>
<dbReference type="EMBL" id="JAVDYI010000001">
    <property type="protein sequence ID" value="MDR7359686.1"/>
    <property type="molecule type" value="Genomic_DNA"/>
</dbReference>
<gene>
    <name evidence="1" type="ORF">J2S64_003377</name>
</gene>
<comment type="caution">
    <text evidence="1">The sequence shown here is derived from an EMBL/GenBank/DDBJ whole genome shotgun (WGS) entry which is preliminary data.</text>
</comment>
<dbReference type="RefSeq" id="WP_310292254.1">
    <property type="nucleotide sequence ID" value="NZ_BAAAWO010000001.1"/>
</dbReference>
<evidence type="ECO:0008006" key="3">
    <source>
        <dbReference type="Google" id="ProtNLM"/>
    </source>
</evidence>
<sequence>MAWISRRSTRAFAGAGAALVLGGAALWSVSSATARSGLEVLVGSAPFECVDPEAVTTNDLQLGSDDGVAVTLPALSVTRNLDCRFTFIVHNTSNVDVKVKSVDIQLAGPGNGTGVQIGTLEFNGNTFRALDNQEADARFEINDSLPAGEAARVTAMVGSMPGCLGAGGSQSMVNSPSLRISALGLGGDVSPRGPVYSLMGTAESSCEN</sequence>
<accession>A0ABU2BM06</accession>
<proteinExistence type="predicted"/>
<protein>
    <recommendedName>
        <fullName evidence="3">DUF4232 domain-containing protein</fullName>
    </recommendedName>
</protein>
<name>A0ABU2BM06_9MICC</name>
<dbReference type="Proteomes" id="UP001183817">
    <property type="component" value="Unassembled WGS sequence"/>
</dbReference>
<reference evidence="1 2" key="1">
    <citation type="submission" date="2023-07" db="EMBL/GenBank/DDBJ databases">
        <title>Sequencing the genomes of 1000 actinobacteria strains.</title>
        <authorList>
            <person name="Klenk H.-P."/>
        </authorList>
    </citation>
    <scope>NUCLEOTIDE SEQUENCE [LARGE SCALE GENOMIC DNA]</scope>
    <source>
        <strain evidence="1 2">DSM 20167</strain>
    </source>
</reference>